<accession>A0ABR1R4C5</accession>
<evidence type="ECO:0000256" key="1">
    <source>
        <dbReference type="SAM" id="MobiDB-lite"/>
    </source>
</evidence>
<evidence type="ECO:0000313" key="3">
    <source>
        <dbReference type="Proteomes" id="UP001396898"/>
    </source>
</evidence>
<feature type="compositionally biased region" description="Basic and acidic residues" evidence="1">
    <location>
        <begin position="224"/>
        <end position="234"/>
    </location>
</feature>
<gene>
    <name evidence="2" type="ORF">PG991_015709</name>
</gene>
<reference evidence="2 3" key="1">
    <citation type="submission" date="2023-01" db="EMBL/GenBank/DDBJ databases">
        <title>Analysis of 21 Apiospora genomes using comparative genomics revels a genus with tremendous synthesis potential of carbohydrate active enzymes and secondary metabolites.</title>
        <authorList>
            <person name="Sorensen T."/>
        </authorList>
    </citation>
    <scope>NUCLEOTIDE SEQUENCE [LARGE SCALE GENOMIC DNA]</scope>
    <source>
        <strain evidence="2 3">CBS 20057</strain>
    </source>
</reference>
<protein>
    <submittedName>
        <fullName evidence="2">Uncharacterized protein</fullName>
    </submittedName>
</protein>
<feature type="compositionally biased region" description="Polar residues" evidence="1">
    <location>
        <begin position="191"/>
        <end position="203"/>
    </location>
</feature>
<evidence type="ECO:0000313" key="2">
    <source>
        <dbReference type="EMBL" id="KAK7996242.1"/>
    </source>
</evidence>
<dbReference type="Proteomes" id="UP001396898">
    <property type="component" value="Unassembled WGS sequence"/>
</dbReference>
<keyword evidence="3" id="KW-1185">Reference proteome</keyword>
<organism evidence="2 3">
    <name type="scientific">Apiospora marii</name>
    <dbReference type="NCBI Taxonomy" id="335849"/>
    <lineage>
        <taxon>Eukaryota</taxon>
        <taxon>Fungi</taxon>
        <taxon>Dikarya</taxon>
        <taxon>Ascomycota</taxon>
        <taxon>Pezizomycotina</taxon>
        <taxon>Sordariomycetes</taxon>
        <taxon>Xylariomycetidae</taxon>
        <taxon>Amphisphaeriales</taxon>
        <taxon>Apiosporaceae</taxon>
        <taxon>Apiospora</taxon>
    </lineage>
</organism>
<sequence>MGDFGASVSALVDTYTRCLGLLKAFKGHNGSGDTSSNDPSLKKANAQLRGSIRSDRAQIRKAYSSKLSKSGTRLERGDAPSKAAIRRILDRLKAAIMNLLGMVKTQKPALDYASLMSLSNASRVDAIRTMEQLSLRLSSSSSLFHEHRRPVSRSSTGIGKKKARRQASEDTDSGVSREKPRGRRHAEAGSSDDSTNGRSSGQRRSGKEPQDAGVHHSKHSRSRLIKEDPEARHDQHRISYMTASTDSTKLGEIAHRRSRLVYSSDGSQVDGYNVRPVYPLHAYTSPAPKEKRGFLRRVFGGKSRQQDY</sequence>
<name>A0ABR1R4C5_9PEZI</name>
<feature type="compositionally biased region" description="Basic and acidic residues" evidence="1">
    <location>
        <begin position="205"/>
        <end position="214"/>
    </location>
</feature>
<dbReference type="EMBL" id="JAQQWI010000022">
    <property type="protein sequence ID" value="KAK7996242.1"/>
    <property type="molecule type" value="Genomic_DNA"/>
</dbReference>
<comment type="caution">
    <text evidence="2">The sequence shown here is derived from an EMBL/GenBank/DDBJ whole genome shotgun (WGS) entry which is preliminary data.</text>
</comment>
<feature type="region of interest" description="Disordered" evidence="1">
    <location>
        <begin position="138"/>
        <end position="234"/>
    </location>
</feature>
<proteinExistence type="predicted"/>